<dbReference type="InterPro" id="IPR000594">
    <property type="entry name" value="ThiF_NAD_FAD-bd"/>
</dbReference>
<dbReference type="PATRIC" id="fig|1605367.3.peg.3074"/>
<dbReference type="GO" id="GO:0061503">
    <property type="term" value="F:tRNA threonylcarbamoyladenosine dehydratase"/>
    <property type="evidence" value="ECO:0007669"/>
    <property type="project" value="TreeGrafter"/>
</dbReference>
<dbReference type="RefSeq" id="WP_055146617.1">
    <property type="nucleotide sequence ID" value="NZ_JXSZ01000006.1"/>
</dbReference>
<dbReference type="EMBL" id="LGTQ01000006">
    <property type="protein sequence ID" value="KPM48630.1"/>
    <property type="molecule type" value="Genomic_DNA"/>
</dbReference>
<dbReference type="SUPFAM" id="SSF69572">
    <property type="entry name" value="Activating enzymes of the ubiquitin-like proteins"/>
    <property type="match status" value="1"/>
</dbReference>
<accession>A0A0P7BUV5</accession>
<dbReference type="CDD" id="cd00755">
    <property type="entry name" value="YgdL_like"/>
    <property type="match status" value="1"/>
</dbReference>
<feature type="region of interest" description="Disordered" evidence="1">
    <location>
        <begin position="246"/>
        <end position="270"/>
    </location>
</feature>
<sequence>MNWLSRTELLIDQQGIDRLKNAHVLVVGLGGVGSFAAEFICRAGVGEMTIVDGDEVDPTNINRQLPALQSTVGKAKVEIMAERLKDINPDLKLHTVQEFLTPDRCREILKQPFDYVMDCIDSLSPKLLLLTTAFEMDVNVVSSMGAGGKMDPTQIKVAEIYQTHVCKLARYVRKRIQRLGVKPGKILAVFSTEEMDKESLLMTDGSNYKKSAYGTISYMPAAFGGVSASVVIRRLLNKSVDLVEKPLPMRKKKKKPSRSSFPGKPQAPSV</sequence>
<keyword evidence="4" id="KW-1185">Reference proteome</keyword>
<dbReference type="PANTHER" id="PTHR43267:SF1">
    <property type="entry name" value="TRNA THREONYLCARBAMOYLADENOSINE DEHYDRATASE"/>
    <property type="match status" value="1"/>
</dbReference>
<reference evidence="3 4" key="1">
    <citation type="submission" date="2015-07" db="EMBL/GenBank/DDBJ databases">
        <title>The draft genome sequence of Leadbetterella sp. JN14-9.</title>
        <authorList>
            <person name="Liu Y."/>
            <person name="Du J."/>
            <person name="Shao Z."/>
        </authorList>
    </citation>
    <scope>NUCLEOTIDE SEQUENCE [LARGE SCALE GENOMIC DNA]</scope>
    <source>
        <strain evidence="3 4">JN14-9</strain>
    </source>
</reference>
<comment type="caution">
    <text evidence="3">The sequence shown here is derived from an EMBL/GenBank/DDBJ whole genome shotgun (WGS) entry which is preliminary data.</text>
</comment>
<dbReference type="GO" id="GO:0008641">
    <property type="term" value="F:ubiquitin-like modifier activating enzyme activity"/>
    <property type="evidence" value="ECO:0007669"/>
    <property type="project" value="InterPro"/>
</dbReference>
<evidence type="ECO:0000256" key="1">
    <source>
        <dbReference type="SAM" id="MobiDB-lite"/>
    </source>
</evidence>
<dbReference type="InterPro" id="IPR045886">
    <property type="entry name" value="ThiF/MoeB/HesA"/>
</dbReference>
<dbReference type="STRING" id="1605367.AFM12_08475"/>
<dbReference type="InterPro" id="IPR035985">
    <property type="entry name" value="Ubiquitin-activating_enz"/>
</dbReference>
<dbReference type="Pfam" id="PF00899">
    <property type="entry name" value="ThiF"/>
    <property type="match status" value="1"/>
</dbReference>
<feature type="compositionally biased region" description="Basic residues" evidence="1">
    <location>
        <begin position="248"/>
        <end position="257"/>
    </location>
</feature>
<evidence type="ECO:0000313" key="3">
    <source>
        <dbReference type="EMBL" id="KPM48630.1"/>
    </source>
</evidence>
<name>A0A0P7BUV5_9BACT</name>
<dbReference type="Gene3D" id="3.40.50.720">
    <property type="entry name" value="NAD(P)-binding Rossmann-like Domain"/>
    <property type="match status" value="1"/>
</dbReference>
<gene>
    <name evidence="3" type="ORF">AFM12_08475</name>
</gene>
<dbReference type="GO" id="GO:0061504">
    <property type="term" value="P:cyclic threonylcarbamoyladenosine biosynthetic process"/>
    <property type="evidence" value="ECO:0007669"/>
    <property type="project" value="TreeGrafter"/>
</dbReference>
<proteinExistence type="predicted"/>
<feature type="domain" description="THIF-type NAD/FAD binding fold" evidence="2">
    <location>
        <begin position="10"/>
        <end position="252"/>
    </location>
</feature>
<evidence type="ECO:0000313" key="4">
    <source>
        <dbReference type="Proteomes" id="UP000050454"/>
    </source>
</evidence>
<dbReference type="AlphaFoldDB" id="A0A0P7BUV5"/>
<evidence type="ECO:0000259" key="2">
    <source>
        <dbReference type="Pfam" id="PF00899"/>
    </source>
</evidence>
<organism evidence="3 4">
    <name type="scientific">Jiulongibacter sediminis</name>
    <dbReference type="NCBI Taxonomy" id="1605367"/>
    <lineage>
        <taxon>Bacteria</taxon>
        <taxon>Pseudomonadati</taxon>
        <taxon>Bacteroidota</taxon>
        <taxon>Cytophagia</taxon>
        <taxon>Cytophagales</taxon>
        <taxon>Leadbetterellaceae</taxon>
        <taxon>Jiulongibacter</taxon>
    </lineage>
</organism>
<dbReference type="OrthoDB" id="9804150at2"/>
<dbReference type="Proteomes" id="UP000050454">
    <property type="component" value="Unassembled WGS sequence"/>
</dbReference>
<protein>
    <submittedName>
        <fullName evidence="3">MoeB</fullName>
    </submittedName>
</protein>
<dbReference type="PANTHER" id="PTHR43267">
    <property type="entry name" value="TRNA THREONYLCARBAMOYLADENOSINE DEHYDRATASE"/>
    <property type="match status" value="1"/>
</dbReference>